<dbReference type="Proteomes" id="UP001174997">
    <property type="component" value="Unassembled WGS sequence"/>
</dbReference>
<comment type="caution">
    <text evidence="1">The sequence shown here is derived from an EMBL/GenBank/DDBJ whole genome shotgun (WGS) entry which is preliminary data.</text>
</comment>
<evidence type="ECO:0000313" key="1">
    <source>
        <dbReference type="EMBL" id="KAK0667209.1"/>
    </source>
</evidence>
<reference evidence="1" key="1">
    <citation type="submission" date="2023-06" db="EMBL/GenBank/DDBJ databases">
        <title>Genome-scale phylogeny and comparative genomics of the fungal order Sordariales.</title>
        <authorList>
            <consortium name="Lawrence Berkeley National Laboratory"/>
            <person name="Hensen N."/>
            <person name="Bonometti L."/>
            <person name="Westerberg I."/>
            <person name="Brannstrom I.O."/>
            <person name="Guillou S."/>
            <person name="Cros-Aarteil S."/>
            <person name="Calhoun S."/>
            <person name="Haridas S."/>
            <person name="Kuo A."/>
            <person name="Mondo S."/>
            <person name="Pangilinan J."/>
            <person name="Riley R."/>
            <person name="Labutti K."/>
            <person name="Andreopoulos B."/>
            <person name="Lipzen A."/>
            <person name="Chen C."/>
            <person name="Yanf M."/>
            <person name="Daum C."/>
            <person name="Ng V."/>
            <person name="Clum A."/>
            <person name="Steindorff A."/>
            <person name="Ohm R."/>
            <person name="Martin F."/>
            <person name="Silar P."/>
            <person name="Natvig D."/>
            <person name="Lalanne C."/>
            <person name="Gautier V."/>
            <person name="Ament-Velasquez S.L."/>
            <person name="Kruys A."/>
            <person name="Hutchinson M.I."/>
            <person name="Powell A.J."/>
            <person name="Barry K."/>
            <person name="Miller A.N."/>
            <person name="Grigoriev I.V."/>
            <person name="Debuchy R."/>
            <person name="Gladieux P."/>
            <person name="Thoren M.H."/>
            <person name="Johannesson H."/>
        </authorList>
    </citation>
    <scope>NUCLEOTIDE SEQUENCE</scope>
    <source>
        <strain evidence="1">CBS 307.81</strain>
    </source>
</reference>
<organism evidence="1 2">
    <name type="scientific">Cercophora samala</name>
    <dbReference type="NCBI Taxonomy" id="330535"/>
    <lineage>
        <taxon>Eukaryota</taxon>
        <taxon>Fungi</taxon>
        <taxon>Dikarya</taxon>
        <taxon>Ascomycota</taxon>
        <taxon>Pezizomycotina</taxon>
        <taxon>Sordariomycetes</taxon>
        <taxon>Sordariomycetidae</taxon>
        <taxon>Sordariales</taxon>
        <taxon>Lasiosphaeriaceae</taxon>
        <taxon>Cercophora</taxon>
    </lineage>
</organism>
<protein>
    <recommendedName>
        <fullName evidence="3">Fucose-specific lectin</fullName>
    </recommendedName>
</protein>
<accession>A0AA39ZBC8</accession>
<dbReference type="Gene3D" id="2.120.10.70">
    <property type="entry name" value="Fucose-specific lectin"/>
    <property type="match status" value="1"/>
</dbReference>
<name>A0AA39ZBC8_9PEZI</name>
<sequence length="305" mass="32826">MSCPLSSLVNPLNPKQVLLFYLSGNQSPALELQDVGADKTTATAFADNLSAPVDSKIVNPGSFSALYNENLLNLYGLVQSGPAQKGTTTVDAIAPKRLAQLSPVYKLLLPDSPTNTVIGVAMTTIVVEGQGYMYCMTGTEEKPRITEFSIGWSSSSRGEDLITKPLDTKPPLVASNLAAVFDPVTNKKLIVYQNEDNLRIVESTSENDAVIPNTDDSRDCTGLALVPVATDKGVKLYLYYFMQKGGKLQRVIRREDGTWGDSAAAGDKAVSDPNTFLSACQVGGVIMVYYIAKGESSIHSFRDKI</sequence>
<keyword evidence="2" id="KW-1185">Reference proteome</keyword>
<evidence type="ECO:0008006" key="3">
    <source>
        <dbReference type="Google" id="ProtNLM"/>
    </source>
</evidence>
<evidence type="ECO:0000313" key="2">
    <source>
        <dbReference type="Proteomes" id="UP001174997"/>
    </source>
</evidence>
<proteinExistence type="predicted"/>
<dbReference type="EMBL" id="JAULSY010000076">
    <property type="protein sequence ID" value="KAK0667209.1"/>
    <property type="molecule type" value="Genomic_DNA"/>
</dbReference>
<dbReference type="AlphaFoldDB" id="A0AA39ZBC8"/>
<dbReference type="SUPFAM" id="SSF89372">
    <property type="entry name" value="Fucose-specific lectin"/>
    <property type="match status" value="1"/>
</dbReference>
<gene>
    <name evidence="1" type="ORF">QBC41DRAFT_374864</name>
</gene>